<evidence type="ECO:0000313" key="2">
    <source>
        <dbReference type="EMBL" id="PTQ33032.1"/>
    </source>
</evidence>
<evidence type="ECO:0000313" key="3">
    <source>
        <dbReference type="Proteomes" id="UP000244005"/>
    </source>
</evidence>
<proteinExistence type="predicted"/>
<dbReference type="Gramene" id="Mp5g13020.1">
    <property type="protein sequence ID" value="Mp5g13020.1.cds1"/>
    <property type="gene ID" value="Mp5g13020"/>
</dbReference>
<keyword evidence="1" id="KW-1133">Transmembrane helix</keyword>
<sequence length="246" mass="27936">MATAEVNVQELLFTQDSISCHFRKPREGQRIDDTVESILQGVIKVTDFPALNVVKHEGRLWSLDNRRLWIFKKARISTVTVKIVPYHWHPRFAESINNLELKAVLEKNSFWPRVRGRCRKTFKNRARDQPRQGIPHSSAATDQSLIEQLIARTAHSSSTLPPRPSFTRPVVEGRVKVLPYSPIPSSPSQSLSAPLICRSDHVVNIPPPSYSEGNGNGCVFRRVWQSILIALGLVLFVYCVKYFSKP</sequence>
<reference evidence="3" key="1">
    <citation type="journal article" date="2017" name="Cell">
        <title>Insights into land plant evolution garnered from the Marchantia polymorpha genome.</title>
        <authorList>
            <person name="Bowman J.L."/>
            <person name="Kohchi T."/>
            <person name="Yamato K.T."/>
            <person name="Jenkins J."/>
            <person name="Shu S."/>
            <person name="Ishizaki K."/>
            <person name="Yamaoka S."/>
            <person name="Nishihama R."/>
            <person name="Nakamura Y."/>
            <person name="Berger F."/>
            <person name="Adam C."/>
            <person name="Aki S.S."/>
            <person name="Althoff F."/>
            <person name="Araki T."/>
            <person name="Arteaga-Vazquez M.A."/>
            <person name="Balasubrmanian S."/>
            <person name="Barry K."/>
            <person name="Bauer D."/>
            <person name="Boehm C.R."/>
            <person name="Briginshaw L."/>
            <person name="Caballero-Perez J."/>
            <person name="Catarino B."/>
            <person name="Chen F."/>
            <person name="Chiyoda S."/>
            <person name="Chovatia M."/>
            <person name="Davies K.M."/>
            <person name="Delmans M."/>
            <person name="Demura T."/>
            <person name="Dierschke T."/>
            <person name="Dolan L."/>
            <person name="Dorantes-Acosta A.E."/>
            <person name="Eklund D.M."/>
            <person name="Florent S.N."/>
            <person name="Flores-Sandoval E."/>
            <person name="Fujiyama A."/>
            <person name="Fukuzawa H."/>
            <person name="Galik B."/>
            <person name="Grimanelli D."/>
            <person name="Grimwood J."/>
            <person name="Grossniklaus U."/>
            <person name="Hamada T."/>
            <person name="Haseloff J."/>
            <person name="Hetherington A.J."/>
            <person name="Higo A."/>
            <person name="Hirakawa Y."/>
            <person name="Hundley H.N."/>
            <person name="Ikeda Y."/>
            <person name="Inoue K."/>
            <person name="Inoue S.I."/>
            <person name="Ishida S."/>
            <person name="Jia Q."/>
            <person name="Kakita M."/>
            <person name="Kanazawa T."/>
            <person name="Kawai Y."/>
            <person name="Kawashima T."/>
            <person name="Kennedy M."/>
            <person name="Kinose K."/>
            <person name="Kinoshita T."/>
            <person name="Kohara Y."/>
            <person name="Koide E."/>
            <person name="Komatsu K."/>
            <person name="Kopischke S."/>
            <person name="Kubo M."/>
            <person name="Kyozuka J."/>
            <person name="Lagercrantz U."/>
            <person name="Lin S.S."/>
            <person name="Lindquist E."/>
            <person name="Lipzen A.M."/>
            <person name="Lu C.W."/>
            <person name="De Luna E."/>
            <person name="Martienssen R.A."/>
            <person name="Minamino N."/>
            <person name="Mizutani M."/>
            <person name="Mizutani M."/>
            <person name="Mochizuki N."/>
            <person name="Monte I."/>
            <person name="Mosher R."/>
            <person name="Nagasaki H."/>
            <person name="Nakagami H."/>
            <person name="Naramoto S."/>
            <person name="Nishitani K."/>
            <person name="Ohtani M."/>
            <person name="Okamoto T."/>
            <person name="Okumura M."/>
            <person name="Phillips J."/>
            <person name="Pollak B."/>
            <person name="Reinders A."/>
            <person name="Rovekamp M."/>
            <person name="Sano R."/>
            <person name="Sawa S."/>
            <person name="Schmid M.W."/>
            <person name="Shirakawa M."/>
            <person name="Solano R."/>
            <person name="Spunde A."/>
            <person name="Suetsugu N."/>
            <person name="Sugano S."/>
            <person name="Sugiyama A."/>
            <person name="Sun R."/>
            <person name="Suzuki Y."/>
            <person name="Takenaka M."/>
            <person name="Takezawa D."/>
            <person name="Tomogane H."/>
            <person name="Tsuzuki M."/>
            <person name="Ueda T."/>
            <person name="Umeda M."/>
            <person name="Ward J.M."/>
            <person name="Watanabe Y."/>
            <person name="Yazaki K."/>
            <person name="Yokoyama R."/>
            <person name="Yoshitake Y."/>
            <person name="Yotsui I."/>
            <person name="Zachgo S."/>
            <person name="Schmutz J."/>
        </authorList>
    </citation>
    <scope>NUCLEOTIDE SEQUENCE [LARGE SCALE GENOMIC DNA]</scope>
    <source>
        <strain evidence="3">Tak-1</strain>
    </source>
</reference>
<gene>
    <name evidence="2" type="ORF">MARPO_0092s0006</name>
</gene>
<dbReference type="EMBL" id="KZ772764">
    <property type="protein sequence ID" value="PTQ33032.1"/>
    <property type="molecule type" value="Genomic_DNA"/>
</dbReference>
<keyword evidence="1" id="KW-0472">Membrane</keyword>
<dbReference type="AlphaFoldDB" id="A0A2R6WGQ0"/>
<keyword evidence="3" id="KW-1185">Reference proteome</keyword>
<dbReference type="Proteomes" id="UP000244005">
    <property type="component" value="Unassembled WGS sequence"/>
</dbReference>
<protein>
    <submittedName>
        <fullName evidence="2">Uncharacterized protein</fullName>
    </submittedName>
</protein>
<organism evidence="2 3">
    <name type="scientific">Marchantia polymorpha</name>
    <name type="common">Common liverwort</name>
    <name type="synonym">Marchantia aquatica</name>
    <dbReference type="NCBI Taxonomy" id="3197"/>
    <lineage>
        <taxon>Eukaryota</taxon>
        <taxon>Viridiplantae</taxon>
        <taxon>Streptophyta</taxon>
        <taxon>Embryophyta</taxon>
        <taxon>Marchantiophyta</taxon>
        <taxon>Marchantiopsida</taxon>
        <taxon>Marchantiidae</taxon>
        <taxon>Marchantiales</taxon>
        <taxon>Marchantiaceae</taxon>
        <taxon>Marchantia</taxon>
    </lineage>
</organism>
<evidence type="ECO:0000256" key="1">
    <source>
        <dbReference type="SAM" id="Phobius"/>
    </source>
</evidence>
<dbReference type="OrthoDB" id="415230at2759"/>
<accession>A0A2R6WGQ0</accession>
<keyword evidence="1" id="KW-0812">Transmembrane</keyword>
<feature type="transmembrane region" description="Helical" evidence="1">
    <location>
        <begin position="223"/>
        <end position="243"/>
    </location>
</feature>
<name>A0A2R6WGQ0_MARPO</name>